<dbReference type="PANTHER" id="PTHR34188:SF20">
    <property type="entry name" value="PROTEIN, PUTATIVE-RELATED"/>
    <property type="match status" value="1"/>
</dbReference>
<evidence type="ECO:0000256" key="2">
    <source>
        <dbReference type="SAM" id="Phobius"/>
    </source>
</evidence>
<evidence type="ECO:0000256" key="1">
    <source>
        <dbReference type="SAM" id="MobiDB-lite"/>
    </source>
</evidence>
<keyword evidence="2" id="KW-0472">Membrane</keyword>
<organism evidence="3 4">
    <name type="scientific">Vitis vinifera</name>
    <name type="common">Grape</name>
    <dbReference type="NCBI Taxonomy" id="29760"/>
    <lineage>
        <taxon>Eukaryota</taxon>
        <taxon>Viridiplantae</taxon>
        <taxon>Streptophyta</taxon>
        <taxon>Embryophyta</taxon>
        <taxon>Tracheophyta</taxon>
        <taxon>Spermatophyta</taxon>
        <taxon>Magnoliopsida</taxon>
        <taxon>eudicotyledons</taxon>
        <taxon>Gunneridae</taxon>
        <taxon>Pentapetalae</taxon>
        <taxon>rosids</taxon>
        <taxon>Vitales</taxon>
        <taxon>Vitaceae</taxon>
        <taxon>Viteae</taxon>
        <taxon>Vitis</taxon>
    </lineage>
</organism>
<dbReference type="Proteomes" id="UP001227230">
    <property type="component" value="Chromosome 14"/>
</dbReference>
<sequence>MGHPDSKESDLVVDLESGGNTSEEEGGRNPWSSGGIPAKKTLGRAWSGIVGFDGCIRSADSVSICKSELNYGGACGNSVDSLVGGLGEEQMEFVGKKMNKEKRKKIGSKKPSKPPRAPRGPSLDAADMKMVREITELAMMKRARVERMKALKMKTEKASSLSCSNFIAMIITILFCFILIFQGICSRSSSSNMSFHGSPETAGDGGMISIEHSMNPPATETNGPGSGFPSYAESASLQQAALQDGRKEFRGK</sequence>
<feature type="compositionally biased region" description="Basic residues" evidence="1">
    <location>
        <begin position="97"/>
        <end position="113"/>
    </location>
</feature>
<evidence type="ECO:0008006" key="5">
    <source>
        <dbReference type="Google" id="ProtNLM"/>
    </source>
</evidence>
<feature type="transmembrane region" description="Helical" evidence="2">
    <location>
        <begin position="166"/>
        <end position="185"/>
    </location>
</feature>
<protein>
    <recommendedName>
        <fullName evidence="5">Transmembrane protein</fullName>
    </recommendedName>
</protein>
<dbReference type="EMBL" id="CP126661">
    <property type="protein sequence ID" value="WKA02661.1"/>
    <property type="molecule type" value="Genomic_DNA"/>
</dbReference>
<gene>
    <name evidence="3" type="ORF">VitviT2T_020822</name>
</gene>
<feature type="compositionally biased region" description="Basic and acidic residues" evidence="1">
    <location>
        <begin position="1"/>
        <end position="10"/>
    </location>
</feature>
<keyword evidence="4" id="KW-1185">Reference proteome</keyword>
<proteinExistence type="predicted"/>
<evidence type="ECO:0000313" key="3">
    <source>
        <dbReference type="EMBL" id="WKA02661.1"/>
    </source>
</evidence>
<evidence type="ECO:0000313" key="4">
    <source>
        <dbReference type="Proteomes" id="UP001227230"/>
    </source>
</evidence>
<accession>A0ABY9D5M3</accession>
<feature type="region of interest" description="Disordered" evidence="1">
    <location>
        <begin position="1"/>
        <end position="38"/>
    </location>
</feature>
<feature type="compositionally biased region" description="Low complexity" evidence="1">
    <location>
        <begin position="234"/>
        <end position="243"/>
    </location>
</feature>
<reference evidence="3 4" key="1">
    <citation type="journal article" date="2023" name="Hortic Res">
        <title>The complete reference genome for grapevine (Vitis vinifera L.) genetics and breeding.</title>
        <authorList>
            <person name="Shi X."/>
            <person name="Cao S."/>
            <person name="Wang X."/>
            <person name="Huang S."/>
            <person name="Wang Y."/>
            <person name="Liu Z."/>
            <person name="Liu W."/>
            <person name="Leng X."/>
            <person name="Peng Y."/>
            <person name="Wang N."/>
            <person name="Wang Y."/>
            <person name="Ma Z."/>
            <person name="Xu X."/>
            <person name="Zhang F."/>
            <person name="Xue H."/>
            <person name="Zhong H."/>
            <person name="Wang Y."/>
            <person name="Zhang K."/>
            <person name="Velt A."/>
            <person name="Avia K."/>
            <person name="Holtgrawe D."/>
            <person name="Grimplet J."/>
            <person name="Matus J.T."/>
            <person name="Ware D."/>
            <person name="Wu X."/>
            <person name="Wang H."/>
            <person name="Liu C."/>
            <person name="Fang Y."/>
            <person name="Rustenholz C."/>
            <person name="Cheng Z."/>
            <person name="Xiao H."/>
            <person name="Zhou Y."/>
        </authorList>
    </citation>
    <scope>NUCLEOTIDE SEQUENCE [LARGE SCALE GENOMIC DNA]</scope>
    <source>
        <strain evidence="4">cv. Pinot noir / PN40024</strain>
        <tissue evidence="3">Leaf</tissue>
    </source>
</reference>
<feature type="region of interest" description="Disordered" evidence="1">
    <location>
        <begin position="191"/>
        <end position="252"/>
    </location>
</feature>
<feature type="region of interest" description="Disordered" evidence="1">
    <location>
        <begin position="97"/>
        <end position="125"/>
    </location>
</feature>
<dbReference type="PANTHER" id="PTHR34188">
    <property type="entry name" value="OS01G0299500 PROTEIN"/>
    <property type="match status" value="1"/>
</dbReference>
<keyword evidence="2" id="KW-0812">Transmembrane</keyword>
<keyword evidence="2" id="KW-1133">Transmembrane helix</keyword>
<name>A0ABY9D5M3_VITVI</name>